<protein>
    <submittedName>
        <fullName evidence="2">Uncharacterized protein</fullName>
    </submittedName>
</protein>
<sequence>MFGQNIVICCCTHPSFSIVAPKFTDKTRSRLPLCFAAVLNVENKAQQQLPGVTPQLLVVLTRRDACAMDPWKIPGSLYLRSRFGPDGTFREPKPGSDLRLHSLHLACSHMRFHFSLWDRHASDTAISAQSASGRARPVRNKSLPRDDPGRAKCQKGETL</sequence>
<accession>A0A2V1D5S6</accession>
<dbReference type="EMBL" id="KZ805665">
    <property type="protein sequence ID" value="PVH92594.1"/>
    <property type="molecule type" value="Genomic_DNA"/>
</dbReference>
<feature type="compositionally biased region" description="Basic and acidic residues" evidence="1">
    <location>
        <begin position="143"/>
        <end position="159"/>
    </location>
</feature>
<dbReference type="Proteomes" id="UP000244855">
    <property type="component" value="Unassembled WGS sequence"/>
</dbReference>
<dbReference type="AlphaFoldDB" id="A0A2V1D5S6"/>
<organism evidence="2 3">
    <name type="scientific">Periconia macrospinosa</name>
    <dbReference type="NCBI Taxonomy" id="97972"/>
    <lineage>
        <taxon>Eukaryota</taxon>
        <taxon>Fungi</taxon>
        <taxon>Dikarya</taxon>
        <taxon>Ascomycota</taxon>
        <taxon>Pezizomycotina</taxon>
        <taxon>Dothideomycetes</taxon>
        <taxon>Pleosporomycetidae</taxon>
        <taxon>Pleosporales</taxon>
        <taxon>Massarineae</taxon>
        <taxon>Periconiaceae</taxon>
        <taxon>Periconia</taxon>
    </lineage>
</organism>
<gene>
    <name evidence="2" type="ORF">DM02DRAFT_270025</name>
</gene>
<evidence type="ECO:0000313" key="3">
    <source>
        <dbReference type="Proteomes" id="UP000244855"/>
    </source>
</evidence>
<proteinExistence type="predicted"/>
<name>A0A2V1D5S6_9PLEO</name>
<evidence type="ECO:0000256" key="1">
    <source>
        <dbReference type="SAM" id="MobiDB-lite"/>
    </source>
</evidence>
<reference evidence="2 3" key="1">
    <citation type="journal article" date="2018" name="Sci. Rep.">
        <title>Comparative genomics provides insights into the lifestyle and reveals functional heterogeneity of dark septate endophytic fungi.</title>
        <authorList>
            <person name="Knapp D.G."/>
            <person name="Nemeth J.B."/>
            <person name="Barry K."/>
            <person name="Hainaut M."/>
            <person name="Henrissat B."/>
            <person name="Johnson J."/>
            <person name="Kuo A."/>
            <person name="Lim J.H.P."/>
            <person name="Lipzen A."/>
            <person name="Nolan M."/>
            <person name="Ohm R.A."/>
            <person name="Tamas L."/>
            <person name="Grigoriev I.V."/>
            <person name="Spatafora J.W."/>
            <person name="Nagy L.G."/>
            <person name="Kovacs G.M."/>
        </authorList>
    </citation>
    <scope>NUCLEOTIDE SEQUENCE [LARGE SCALE GENOMIC DNA]</scope>
    <source>
        <strain evidence="2 3">DSE2036</strain>
    </source>
</reference>
<evidence type="ECO:0000313" key="2">
    <source>
        <dbReference type="EMBL" id="PVH92594.1"/>
    </source>
</evidence>
<keyword evidence="3" id="KW-1185">Reference proteome</keyword>
<feature type="region of interest" description="Disordered" evidence="1">
    <location>
        <begin position="127"/>
        <end position="159"/>
    </location>
</feature>